<evidence type="ECO:0000313" key="3">
    <source>
        <dbReference type="EMBL" id="GAA4201285.1"/>
    </source>
</evidence>
<feature type="domain" description="DUF402" evidence="2">
    <location>
        <begin position="66"/>
        <end position="176"/>
    </location>
</feature>
<dbReference type="InterPro" id="IPR050212">
    <property type="entry name" value="Ntdp-like"/>
</dbReference>
<evidence type="ECO:0000259" key="2">
    <source>
        <dbReference type="Pfam" id="PF04167"/>
    </source>
</evidence>
<comment type="caution">
    <text evidence="3">The sequence shown here is derived from an EMBL/GenBank/DDBJ whole genome shotgun (WGS) entry which is preliminary data.</text>
</comment>
<proteinExistence type="predicted"/>
<dbReference type="EMBL" id="BAABAQ010000011">
    <property type="protein sequence ID" value="GAA4201285.1"/>
    <property type="molecule type" value="Genomic_DNA"/>
</dbReference>
<dbReference type="PANTHER" id="PTHR39159:SF1">
    <property type="entry name" value="UPF0374 PROTEIN YGAC"/>
    <property type="match status" value="1"/>
</dbReference>
<dbReference type="InterPro" id="IPR035930">
    <property type="entry name" value="FomD-like_sf"/>
</dbReference>
<dbReference type="InterPro" id="IPR007295">
    <property type="entry name" value="DUF402"/>
</dbReference>
<keyword evidence="4" id="KW-1185">Reference proteome</keyword>
<evidence type="ECO:0000256" key="1">
    <source>
        <dbReference type="ARBA" id="ARBA00022801"/>
    </source>
</evidence>
<dbReference type="PANTHER" id="PTHR39159">
    <property type="match status" value="1"/>
</dbReference>
<evidence type="ECO:0000313" key="4">
    <source>
        <dbReference type="Proteomes" id="UP001501251"/>
    </source>
</evidence>
<dbReference type="Gene3D" id="2.40.380.10">
    <property type="entry name" value="FomD-like"/>
    <property type="match status" value="1"/>
</dbReference>
<keyword evidence="1" id="KW-0378">Hydrolase</keyword>
<dbReference type="Pfam" id="PF04167">
    <property type="entry name" value="DUF402"/>
    <property type="match status" value="1"/>
</dbReference>
<reference evidence="4" key="1">
    <citation type="journal article" date="2019" name="Int. J. Syst. Evol. Microbiol.">
        <title>The Global Catalogue of Microorganisms (GCM) 10K type strain sequencing project: providing services to taxonomists for standard genome sequencing and annotation.</title>
        <authorList>
            <consortium name="The Broad Institute Genomics Platform"/>
            <consortium name="The Broad Institute Genome Sequencing Center for Infectious Disease"/>
            <person name="Wu L."/>
            <person name="Ma J."/>
        </authorList>
    </citation>
    <scope>NUCLEOTIDE SEQUENCE [LARGE SCALE GENOMIC DNA]</scope>
    <source>
        <strain evidence="4">JCM 17388</strain>
    </source>
</reference>
<gene>
    <name evidence="3" type="ORF">GCM10022252_55740</name>
</gene>
<dbReference type="Proteomes" id="UP001501251">
    <property type="component" value="Unassembled WGS sequence"/>
</dbReference>
<protein>
    <submittedName>
        <fullName evidence="3">DUF402 domain-containing protein</fullName>
    </submittedName>
</protein>
<dbReference type="SUPFAM" id="SSF159234">
    <property type="entry name" value="FomD-like"/>
    <property type="match status" value="1"/>
</dbReference>
<sequence>MIRRDIFDGRVWTASPHRVVHDTGHELALAYWPGIRSLAPTTWISWLRNEDAVARDAAITNLAARQWELGHWTWRESVWLSIIGEHAFFSVNLFFTPDHRLNRWYVNFQRPYRRTATGIDTFDLFLDLVVTPDLARWAWKDEDEYRHARRMGIVTDDEHQEVREARDEVLAMIQDRRGAFGADWPNWRANPSWPVPVLSPEVLMAEGVVSTI</sequence>
<organism evidence="3 4">
    <name type="scientific">Streptosporangium oxazolinicum</name>
    <dbReference type="NCBI Taxonomy" id="909287"/>
    <lineage>
        <taxon>Bacteria</taxon>
        <taxon>Bacillati</taxon>
        <taxon>Actinomycetota</taxon>
        <taxon>Actinomycetes</taxon>
        <taxon>Streptosporangiales</taxon>
        <taxon>Streptosporangiaceae</taxon>
        <taxon>Streptosporangium</taxon>
    </lineage>
</organism>
<name>A0ABP8B984_9ACTN</name>
<accession>A0ABP8B984</accession>